<dbReference type="Proteomes" id="UP000828390">
    <property type="component" value="Unassembled WGS sequence"/>
</dbReference>
<protein>
    <submittedName>
        <fullName evidence="2">Uncharacterized protein</fullName>
    </submittedName>
</protein>
<feature type="region of interest" description="Disordered" evidence="1">
    <location>
        <begin position="1"/>
        <end position="108"/>
    </location>
</feature>
<evidence type="ECO:0000256" key="1">
    <source>
        <dbReference type="SAM" id="MobiDB-lite"/>
    </source>
</evidence>
<dbReference type="AlphaFoldDB" id="A0A9D4D1S9"/>
<dbReference type="EMBL" id="JAIWYP010000011">
    <property type="protein sequence ID" value="KAH3735738.1"/>
    <property type="molecule type" value="Genomic_DNA"/>
</dbReference>
<feature type="region of interest" description="Disordered" evidence="1">
    <location>
        <begin position="238"/>
        <end position="257"/>
    </location>
</feature>
<proteinExistence type="predicted"/>
<sequence length="489" mass="55923">MSENTDSEFDAKTNDTDDDDAFGDLRKEIHREPMEVQYAFDRQTSVDSDDASEGRRSKKGVKFELNGRNQTMPTMQYEVNSEHSNRSEEGPKIGSHENNEFTTNNEHEPLTTSILTKSSSADVNLMENNVKLPSVNKCQHMLHINGPDRDLILRKKFKQWDKPEGSCIICDIKDATAKYASVEANRILMEIVYPHRFYDKFQRSGKGKSQSGAVTRTPSFTKDAINICRQAKVSPKLGRRERTMPATYRSSGEASHTLSARESFRKWAADRLEQDYTAEKRSRREEKTRHGSQEAHLRCKEKTSAFVITDDSEGQKLVLKGLKGWLMKHYDNKRPKENKDVKKSMYLVGSLGIQFGIPEYNASLHDRKTTSPPPSACANSPRHVESHQPMKRPVTHIVSPRVQFHTNHNESRDIHSVPKRSIDGVSRTYASTFVPKLFEDKLNEEETKSNESDRDSVKLKNRYRKQNTSVTLPPISRDLRSKSLTFSLI</sequence>
<feature type="compositionally biased region" description="Basic and acidic residues" evidence="1">
    <location>
        <begin position="444"/>
        <end position="458"/>
    </location>
</feature>
<comment type="caution">
    <text evidence="2">The sequence shown here is derived from an EMBL/GenBank/DDBJ whole genome shotgun (WGS) entry which is preliminary data.</text>
</comment>
<feature type="compositionally biased region" description="Polar residues" evidence="1">
    <location>
        <begin position="67"/>
        <end position="79"/>
    </location>
</feature>
<reference evidence="2" key="2">
    <citation type="submission" date="2020-11" db="EMBL/GenBank/DDBJ databases">
        <authorList>
            <person name="McCartney M.A."/>
            <person name="Auch B."/>
            <person name="Kono T."/>
            <person name="Mallez S."/>
            <person name="Becker A."/>
            <person name="Gohl D.M."/>
            <person name="Silverstein K.A.T."/>
            <person name="Koren S."/>
            <person name="Bechman K.B."/>
            <person name="Herman A."/>
            <person name="Abrahante J.E."/>
            <person name="Garbe J."/>
        </authorList>
    </citation>
    <scope>NUCLEOTIDE SEQUENCE</scope>
    <source>
        <strain evidence="2">Duluth1</strain>
        <tissue evidence="2">Whole animal</tissue>
    </source>
</reference>
<name>A0A9D4D1S9_DREPO</name>
<reference evidence="2" key="1">
    <citation type="journal article" date="2019" name="bioRxiv">
        <title>The Genome of the Zebra Mussel, Dreissena polymorpha: A Resource for Invasive Species Research.</title>
        <authorList>
            <person name="McCartney M.A."/>
            <person name="Auch B."/>
            <person name="Kono T."/>
            <person name="Mallez S."/>
            <person name="Zhang Y."/>
            <person name="Obille A."/>
            <person name="Becker A."/>
            <person name="Abrahante J.E."/>
            <person name="Garbe J."/>
            <person name="Badalamenti J.P."/>
            <person name="Herman A."/>
            <person name="Mangelson H."/>
            <person name="Liachko I."/>
            <person name="Sullivan S."/>
            <person name="Sone E.D."/>
            <person name="Koren S."/>
            <person name="Silverstein K.A.T."/>
            <person name="Beckman K.B."/>
            <person name="Gohl D.M."/>
        </authorList>
    </citation>
    <scope>NUCLEOTIDE SEQUENCE</scope>
    <source>
        <strain evidence="2">Duluth1</strain>
        <tissue evidence="2">Whole animal</tissue>
    </source>
</reference>
<evidence type="ECO:0000313" key="3">
    <source>
        <dbReference type="Proteomes" id="UP000828390"/>
    </source>
</evidence>
<keyword evidence="3" id="KW-1185">Reference proteome</keyword>
<accession>A0A9D4D1S9</accession>
<organism evidence="2 3">
    <name type="scientific">Dreissena polymorpha</name>
    <name type="common">Zebra mussel</name>
    <name type="synonym">Mytilus polymorpha</name>
    <dbReference type="NCBI Taxonomy" id="45954"/>
    <lineage>
        <taxon>Eukaryota</taxon>
        <taxon>Metazoa</taxon>
        <taxon>Spiralia</taxon>
        <taxon>Lophotrochozoa</taxon>
        <taxon>Mollusca</taxon>
        <taxon>Bivalvia</taxon>
        <taxon>Autobranchia</taxon>
        <taxon>Heteroconchia</taxon>
        <taxon>Euheterodonta</taxon>
        <taxon>Imparidentia</taxon>
        <taxon>Neoheterodontei</taxon>
        <taxon>Myida</taxon>
        <taxon>Dreissenoidea</taxon>
        <taxon>Dreissenidae</taxon>
        <taxon>Dreissena</taxon>
    </lineage>
</organism>
<feature type="compositionally biased region" description="Basic and acidic residues" evidence="1">
    <location>
        <begin position="80"/>
        <end position="108"/>
    </location>
</feature>
<gene>
    <name evidence="2" type="ORF">DPMN_042273</name>
</gene>
<feature type="region of interest" description="Disordered" evidence="1">
    <location>
        <begin position="444"/>
        <end position="469"/>
    </location>
</feature>
<feature type="compositionally biased region" description="Basic and acidic residues" evidence="1">
    <location>
        <begin position="23"/>
        <end position="34"/>
    </location>
</feature>
<feature type="region of interest" description="Disordered" evidence="1">
    <location>
        <begin position="277"/>
        <end position="297"/>
    </location>
</feature>
<feature type="compositionally biased region" description="Polar residues" evidence="1">
    <location>
        <begin position="248"/>
        <end position="257"/>
    </location>
</feature>
<evidence type="ECO:0000313" key="2">
    <source>
        <dbReference type="EMBL" id="KAH3735738.1"/>
    </source>
</evidence>
<feature type="region of interest" description="Disordered" evidence="1">
    <location>
        <begin position="366"/>
        <end position="390"/>
    </location>
</feature>